<dbReference type="InterPro" id="IPR034605">
    <property type="entry name" value="PGC-1"/>
</dbReference>
<feature type="region of interest" description="Disordered" evidence="9">
    <location>
        <begin position="378"/>
        <end position="399"/>
    </location>
</feature>
<dbReference type="SUPFAM" id="SSF54928">
    <property type="entry name" value="RNA-binding domain, RBD"/>
    <property type="match status" value="1"/>
</dbReference>
<dbReference type="Gene3D" id="3.30.70.330">
    <property type="match status" value="1"/>
</dbReference>
<keyword evidence="7" id="KW-0539">Nucleus</keyword>
<feature type="region of interest" description="Disordered" evidence="9">
    <location>
        <begin position="281"/>
        <end position="300"/>
    </location>
</feature>
<feature type="compositionally biased region" description="Polar residues" evidence="9">
    <location>
        <begin position="453"/>
        <end position="464"/>
    </location>
</feature>
<evidence type="ECO:0000256" key="3">
    <source>
        <dbReference type="ARBA" id="ARBA00022884"/>
    </source>
</evidence>
<evidence type="ECO:0000259" key="10">
    <source>
        <dbReference type="PROSITE" id="PS50102"/>
    </source>
</evidence>
<dbReference type="EMBL" id="KU364384">
    <property type="protein sequence ID" value="ANA11558.1"/>
    <property type="molecule type" value="mRNA"/>
</dbReference>
<reference evidence="11" key="1">
    <citation type="submission" date="2015-12" db="EMBL/GenBank/DDBJ databases">
        <title>The bioinformatics and qPCR expression analyses of PGC1-a, NRF1, mtTFA, COX1 and ATP6 gene in Dastarcus helophoroides.</title>
        <authorList>
            <person name="Zhang Z."/>
        </authorList>
    </citation>
    <scope>NUCLEOTIDE SEQUENCE</scope>
</reference>
<evidence type="ECO:0000256" key="7">
    <source>
        <dbReference type="ARBA" id="ARBA00023242"/>
    </source>
</evidence>
<dbReference type="Pfam" id="PF00076">
    <property type="entry name" value="RRM_1"/>
    <property type="match status" value="1"/>
</dbReference>
<comment type="subcellular location">
    <subcellularLocation>
        <location evidence="1">Nucleus</location>
    </subcellularLocation>
</comment>
<dbReference type="InterPro" id="IPR035979">
    <property type="entry name" value="RBD_domain_sf"/>
</dbReference>
<keyword evidence="4" id="KW-0805">Transcription regulation</keyword>
<feature type="compositionally biased region" description="Polar residues" evidence="9">
    <location>
        <begin position="290"/>
        <end position="300"/>
    </location>
</feature>
<organism evidence="11">
    <name type="scientific">Dastarcus helophoroides</name>
    <dbReference type="NCBI Taxonomy" id="1169899"/>
    <lineage>
        <taxon>Eukaryota</taxon>
        <taxon>Metazoa</taxon>
        <taxon>Ecdysozoa</taxon>
        <taxon>Arthropoda</taxon>
        <taxon>Hexapoda</taxon>
        <taxon>Insecta</taxon>
        <taxon>Pterygota</taxon>
        <taxon>Neoptera</taxon>
        <taxon>Endopterygota</taxon>
        <taxon>Coleoptera</taxon>
        <taxon>Polyphaga</taxon>
        <taxon>Cucujiformia</taxon>
        <taxon>Coccinelloidea</taxon>
        <taxon>Bothrideridae</taxon>
        <taxon>Dastarcus</taxon>
    </lineage>
</organism>
<evidence type="ECO:0000256" key="9">
    <source>
        <dbReference type="SAM" id="MobiDB-lite"/>
    </source>
</evidence>
<feature type="domain" description="RRM" evidence="10">
    <location>
        <begin position="704"/>
        <end position="787"/>
    </location>
</feature>
<feature type="compositionally biased region" description="Low complexity" evidence="9">
    <location>
        <begin position="657"/>
        <end position="676"/>
    </location>
</feature>
<protein>
    <submittedName>
        <fullName evidence="11">Peroxisome proliferator-activated receptor gamma coactivator-related protein 1</fullName>
    </submittedName>
</protein>
<accession>A0A166IWD8</accession>
<dbReference type="InterPro" id="IPR000504">
    <property type="entry name" value="RRM_dom"/>
</dbReference>
<evidence type="ECO:0000256" key="6">
    <source>
        <dbReference type="ARBA" id="ARBA00023163"/>
    </source>
</evidence>
<feature type="compositionally biased region" description="Basic residues" evidence="9">
    <location>
        <begin position="677"/>
        <end position="691"/>
    </location>
</feature>
<dbReference type="AlphaFoldDB" id="A0A166IWD8"/>
<sequence>MDTDLLLRDEHFDFESPSYLMEDTGSLDECDNFENQIYAWEYGNDINRENLMPVLTNFDSTVISTSPPSKEDFQKIMNDWQQLINIESTNIEDLIVDQHYIKSEENGDELSDQKSSLDDSLISNNFDITKYITESPPKFSTLRHKGGKKIDFKAKRYILQDVKSEPETEPPVSQDFAPIDIKKETESEDENVDVETVSEHENDAILEAGDLNSLLEQFEATEQSLISTITNDSMEIDDTCNHSEIHETSPFEYFDPTSMATCVKLEAVEHINTTQIKLETPQEIKKDAPSTDSTASYTSESVNNKDILDALPQELIARIKESGKRKPISVIPPIPNKKRGMARTQEVVAQTPRNKFVKPVSNGESIQLDHDYCTATVPYPKHPQKDSGFESAEEEDKSLRNQPLVKNADGKLMVSLLKVNTIRNSENKQKRKLNLEEYKKRHEGIWKSKDSSRNTSPVSSTCSSPLPEDENIRRLKHQEKLKKMAVELLNTPPKSIKVEKVVEAAPVATPLIPPNMEVKTLVSIGVNTDIVNIKDKAPLEPVEQLEEIKPLLQNVKINCNSLITSVIENIPKAIENKATLSKTEAKSLVQEHGEDKTIVYLPKNRIATIKMVDAEVQTKISLLAENKRRYRRRRDSSTSSSSSYASTSTHQSRRRQSSTSSSSSVRSTSTYSSRCSSRSRSRSPKHKRKRKIDPEHLREVEERRVVYVGRILPGTTREDLRRRFQRFGTITNISIHFRNHGDNYGFVTFLNKLDAYEAIEHANDDPYYPKYDLSFGGRRLFCKTSYSDLDNVRDDMPYYPQHPTENSFDRLLREAQEKLKKRKV</sequence>
<dbReference type="SMART" id="SM00360">
    <property type="entry name" value="RRM"/>
    <property type="match status" value="1"/>
</dbReference>
<evidence type="ECO:0000256" key="2">
    <source>
        <dbReference type="ARBA" id="ARBA00022553"/>
    </source>
</evidence>
<feature type="compositionally biased region" description="Low complexity" evidence="9">
    <location>
        <begin position="637"/>
        <end position="650"/>
    </location>
</feature>
<dbReference type="GO" id="GO:0045944">
    <property type="term" value="P:positive regulation of transcription by RNA polymerase II"/>
    <property type="evidence" value="ECO:0007669"/>
    <property type="project" value="TreeGrafter"/>
</dbReference>
<keyword evidence="2" id="KW-0597">Phosphoprotein</keyword>
<keyword evidence="11" id="KW-0675">Receptor</keyword>
<proteinExistence type="evidence at transcript level"/>
<dbReference type="InterPro" id="IPR012677">
    <property type="entry name" value="Nucleotide-bd_a/b_plait_sf"/>
</dbReference>
<keyword evidence="3 8" id="KW-0694">RNA-binding</keyword>
<feature type="region of interest" description="Disordered" evidence="9">
    <location>
        <begin position="446"/>
        <end position="470"/>
    </location>
</feature>
<keyword evidence="6" id="KW-0804">Transcription</keyword>
<evidence type="ECO:0000256" key="5">
    <source>
        <dbReference type="ARBA" id="ARBA00023159"/>
    </source>
</evidence>
<feature type="region of interest" description="Disordered" evidence="9">
    <location>
        <begin position="629"/>
        <end position="695"/>
    </location>
</feature>
<evidence type="ECO:0000313" key="11">
    <source>
        <dbReference type="EMBL" id="ANA11558.1"/>
    </source>
</evidence>
<dbReference type="PANTHER" id="PTHR15528">
    <property type="entry name" value="PEROXISOME PROLIFERATOR ACTIVATED RECEPTOR GAMMA COACTIVATOR 1 PGC-1 -RELATED"/>
    <property type="match status" value="1"/>
</dbReference>
<dbReference type="GO" id="GO:0003712">
    <property type="term" value="F:transcription coregulator activity"/>
    <property type="evidence" value="ECO:0007669"/>
    <property type="project" value="InterPro"/>
</dbReference>
<dbReference type="PANTHER" id="PTHR15528:SF11">
    <property type="entry name" value="FI18188P1"/>
    <property type="match status" value="1"/>
</dbReference>
<dbReference type="PROSITE" id="PS50102">
    <property type="entry name" value="RRM"/>
    <property type="match status" value="1"/>
</dbReference>
<dbReference type="GO" id="GO:0005634">
    <property type="term" value="C:nucleus"/>
    <property type="evidence" value="ECO:0007669"/>
    <property type="project" value="UniProtKB-SubCell"/>
</dbReference>
<evidence type="ECO:0000256" key="1">
    <source>
        <dbReference type="ARBA" id="ARBA00004123"/>
    </source>
</evidence>
<evidence type="ECO:0000256" key="8">
    <source>
        <dbReference type="PROSITE-ProRule" id="PRU00176"/>
    </source>
</evidence>
<name>A0A166IWD8_9CUCU</name>
<evidence type="ECO:0000256" key="4">
    <source>
        <dbReference type="ARBA" id="ARBA00023015"/>
    </source>
</evidence>
<keyword evidence="5" id="KW-0010">Activator</keyword>
<dbReference type="GO" id="GO:0003723">
    <property type="term" value="F:RNA binding"/>
    <property type="evidence" value="ECO:0007669"/>
    <property type="project" value="UniProtKB-UniRule"/>
</dbReference>